<dbReference type="GeneID" id="4396444"/>
<dbReference type="Pfam" id="PF01636">
    <property type="entry name" value="APH"/>
    <property type="match status" value="1"/>
</dbReference>
<dbReference type="Gene3D" id="1.10.510.10">
    <property type="entry name" value="Transferase(Phosphotransferase) domain 1"/>
    <property type="match status" value="1"/>
</dbReference>
<dbReference type="InterPro" id="IPR011009">
    <property type="entry name" value="Kinase-like_dom_sf"/>
</dbReference>
<name>Q2GN89_CHAGB</name>
<feature type="domain" description="Aminoglycoside phosphotransferase" evidence="1">
    <location>
        <begin position="239"/>
        <end position="287"/>
    </location>
</feature>
<organism evidence="2 3">
    <name type="scientific">Chaetomium globosum (strain ATCC 6205 / CBS 148.51 / DSM 1962 / NBRC 6347 / NRRL 1970)</name>
    <name type="common">Soil fungus</name>
    <dbReference type="NCBI Taxonomy" id="306901"/>
    <lineage>
        <taxon>Eukaryota</taxon>
        <taxon>Fungi</taxon>
        <taxon>Dikarya</taxon>
        <taxon>Ascomycota</taxon>
        <taxon>Pezizomycotina</taxon>
        <taxon>Sordariomycetes</taxon>
        <taxon>Sordariomycetidae</taxon>
        <taxon>Sordariales</taxon>
        <taxon>Chaetomiaceae</taxon>
        <taxon>Chaetomium</taxon>
    </lineage>
</organism>
<dbReference type="EMBL" id="CH408035">
    <property type="protein sequence ID" value="EAQ84161.1"/>
    <property type="molecule type" value="Genomic_DNA"/>
</dbReference>
<dbReference type="eggNOG" id="ENOG502SCK8">
    <property type="taxonomic scope" value="Eukaryota"/>
</dbReference>
<protein>
    <recommendedName>
        <fullName evidence="1">Aminoglycoside phosphotransferase domain-containing protein</fullName>
    </recommendedName>
</protein>
<evidence type="ECO:0000259" key="1">
    <source>
        <dbReference type="Pfam" id="PF01636"/>
    </source>
</evidence>
<dbReference type="InterPro" id="IPR002575">
    <property type="entry name" value="Aminoglycoside_PTrfase"/>
</dbReference>
<dbReference type="SUPFAM" id="SSF56112">
    <property type="entry name" value="Protein kinase-like (PK-like)"/>
    <property type="match status" value="1"/>
</dbReference>
<reference evidence="3" key="1">
    <citation type="journal article" date="2015" name="Genome Announc.">
        <title>Draft genome sequence of the cellulolytic fungus Chaetomium globosum.</title>
        <authorList>
            <person name="Cuomo C.A."/>
            <person name="Untereiner W.A."/>
            <person name="Ma L.-J."/>
            <person name="Grabherr M."/>
            <person name="Birren B.W."/>
        </authorList>
    </citation>
    <scope>NUCLEOTIDE SEQUENCE [LARGE SCALE GENOMIC DNA]</scope>
    <source>
        <strain evidence="3">ATCC 6205 / CBS 148.51 / DSM 1962 / NBRC 6347 / NRRL 1970</strain>
    </source>
</reference>
<dbReference type="HOGENOM" id="CLU_044881_1_0_1"/>
<evidence type="ECO:0000313" key="3">
    <source>
        <dbReference type="Proteomes" id="UP000001056"/>
    </source>
</evidence>
<accession>Q2GN89</accession>
<gene>
    <name evidence="2" type="ORF">CHGG_10565</name>
</gene>
<dbReference type="OMA" id="IDEVACE"/>
<dbReference type="VEuPathDB" id="FungiDB:CHGG_10565"/>
<dbReference type="InParanoid" id="Q2GN89"/>
<evidence type="ECO:0000313" key="2">
    <source>
        <dbReference type="EMBL" id="EAQ84161.1"/>
    </source>
</evidence>
<sequence>MPSSDLSDGELRRRATSTIYRENKTLRIREHLPPEPFTGDYGPSPRPEVDWSPWQDVPYWQIDRVEFALANPPIETEPPTGPERTLTIGRTLTRPSRGGISVVTCFLDGDRSVEYVAKIYDGVDYLLSAWDDGTEYEGKGGHLDCMKWADRDYSIEAWAYRTMLPVIGNTGIVPAYHGSWTFALQTDQPGRQRWVRMILIELVQGECMLDLMNRGEKEPGSGKMDYALLPPEEFRLRVLQNILEAEVTIWRETAVLHNDIEPRNIMVKPDGNIVIIDFNQATIYDFILYDLKHPKDTDPDSLPLTPIEWHWPLPKSFDKWARWVPEKWLEDKELSAEWLILTYRGSPRFEPASAGFLDHPVHLRRSKRVQKLLEGLGRKPG</sequence>
<keyword evidence="3" id="KW-1185">Reference proteome</keyword>
<proteinExistence type="predicted"/>
<dbReference type="AlphaFoldDB" id="Q2GN89"/>
<dbReference type="RefSeq" id="XP_001228492.1">
    <property type="nucleotide sequence ID" value="XM_001228491.1"/>
</dbReference>
<dbReference type="OrthoDB" id="4576088at2759"/>
<dbReference type="Proteomes" id="UP000001056">
    <property type="component" value="Unassembled WGS sequence"/>
</dbReference>